<reference evidence="10" key="1">
    <citation type="submission" date="2022-04" db="EMBL/GenBank/DDBJ databases">
        <title>Alcanivorax sp. CY1518 draft genome sequence.</title>
        <authorList>
            <person name="Zhao G."/>
            <person name="An M."/>
        </authorList>
    </citation>
    <scope>NUCLEOTIDE SEQUENCE</scope>
    <source>
        <strain evidence="10">CY1518</strain>
    </source>
</reference>
<keyword evidence="5" id="KW-0106">Calcium</keyword>
<dbReference type="EMBL" id="JALKII010000009">
    <property type="protein sequence ID" value="MCK0538495.1"/>
    <property type="molecule type" value="Genomic_DNA"/>
</dbReference>
<name>A0ABT0E9I7_9GAMM</name>
<sequence length="1166" mass="129064">MRKNFYSRVGSLFLCMMLLPVAGLADDTEIFFSRAKADNEQNEAVANVFIMLDTSGSMRFCANELGGGSGHNATWCSNAENRRINILQNALRDVLENTPDGVRIGLGRFNYRVPDITRSSGGQGQIGGRVLIPVTEVNDATRPAFSREIDRLNDAGEASSGPYAGSQPVGDTPTGRAYAEAARYMMGMSPMYGTSQNGQQNSICVETATREVGCRDVFDGWGEWVPIEGACNLNDPSCKVEYVGDWQPIPGACDTSQETCSVDFGDWVAIEGTCDLSNPETCKREFGAWSNPTTEICDDSLPTCEYIGWTEWRVTREGANNTNCPIINQRHFEQVRREHEECVGGIPFGSRCLFGEWRRTWTCEVREGRFRQRVEQFYVRENAYFVRDEQYYQREAQYREECDLEEYCAKDVPIISDGKYVSPMNMQNQCESNHVILFTDGAPSANDKPGNQGFVNCGNSGSYSCQEQISKYLSKSTNAKGREVKTYNIGLYMGNNESAMRKVSTDGVDGTINADDSEELIRAFANIIDLISENSRTFSSPGVAVNQMNRLEHLDQLYYAVFEPRESSYWEGNMKRYRLVNNAIRDAFNRDAVDPTTAFFKEESRSFWSDEDDGPDVRKGGARAQLEGRRLFYTDASGNMRELDWENDNNPVLYGLSEDANEADLELLKSRLATLWGDPLHSQPVLVNYGNNSENNVVFLSGNDGMLHAIDSRNGEEYFSWMPHVFMSQANRFTINRPGLTDDNIRQIYGLDGSWTSWRRPGARPSSPPAAVYLYGGMRRGGTSYFGLDVTNRNRPKMLWQIDRGQAGFQRLGQTWSQPTLTQVMVDGSPKPVLVFGGGYSPEDHDHRQGDARSNSQDAMGNMVYVVDALTGTLLWSAGSAGTGNKHTTVSDMRWAIPTDISVVDLNFDGVADHLYFGDLGGQLWRVDLNDEDVTDSAVHKIATLSGGASDANRRFFYPPAVAYVQDEQGKAHLYITIGSGYRAHPLDESVDDYFFVLRDSTAPLGEAPATLSFTDLITVPGNTTPTTASTGWKIALPDAGEKVTAASTVFSNHVFFTTYQPGGDQLEENPCAVRMGTTYLYIMDLVTGSAGAFPGVDIDSSTRRVKLEQDTLAPTPTWLSGGEDMALIVGTEVVGGDSIGATGMRRGSWYALKPQEADLIPLAPE</sequence>
<keyword evidence="4" id="KW-0479">Metal-binding</keyword>
<keyword evidence="11" id="KW-1185">Reference proteome</keyword>
<keyword evidence="8" id="KW-0732">Signal</keyword>
<feature type="chain" id="PRO_5047253729" description="PilY1 beta-propeller domain-containing protein" evidence="8">
    <location>
        <begin position="26"/>
        <end position="1166"/>
    </location>
</feature>
<evidence type="ECO:0000313" key="10">
    <source>
        <dbReference type="EMBL" id="MCK0538495.1"/>
    </source>
</evidence>
<accession>A0ABT0E9I7</accession>
<comment type="subcellular location">
    <subcellularLocation>
        <location evidence="1">Fimbrium</location>
    </subcellularLocation>
</comment>
<evidence type="ECO:0000256" key="8">
    <source>
        <dbReference type="SAM" id="SignalP"/>
    </source>
</evidence>
<organism evidence="10 11">
    <name type="scientific">Alcanivorax quisquiliarum</name>
    <dbReference type="NCBI Taxonomy" id="2933565"/>
    <lineage>
        <taxon>Bacteria</taxon>
        <taxon>Pseudomonadati</taxon>
        <taxon>Pseudomonadota</taxon>
        <taxon>Gammaproteobacteria</taxon>
        <taxon>Oceanospirillales</taxon>
        <taxon>Alcanivoracaceae</taxon>
        <taxon>Alcanivorax</taxon>
    </lineage>
</organism>
<dbReference type="SUPFAM" id="SSF50998">
    <property type="entry name" value="Quinoprotein alcohol dehydrogenase-like"/>
    <property type="match status" value="1"/>
</dbReference>
<gene>
    <name evidence="10" type="ORF">MU846_12330</name>
</gene>
<feature type="signal peptide" evidence="8">
    <location>
        <begin position="1"/>
        <end position="25"/>
    </location>
</feature>
<proteinExistence type="inferred from homology"/>
<dbReference type="SUPFAM" id="SSF53300">
    <property type="entry name" value="vWA-like"/>
    <property type="match status" value="1"/>
</dbReference>
<evidence type="ECO:0000256" key="3">
    <source>
        <dbReference type="ARBA" id="ARBA00022558"/>
    </source>
</evidence>
<dbReference type="Pfam" id="PF05567">
    <property type="entry name" value="T4P_PilY1"/>
    <property type="match status" value="1"/>
</dbReference>
<evidence type="ECO:0000256" key="4">
    <source>
        <dbReference type="ARBA" id="ARBA00022723"/>
    </source>
</evidence>
<evidence type="ECO:0000313" key="11">
    <source>
        <dbReference type="Proteomes" id="UP001165524"/>
    </source>
</evidence>
<evidence type="ECO:0000256" key="7">
    <source>
        <dbReference type="SAM" id="MobiDB-lite"/>
    </source>
</evidence>
<dbReference type="InterPro" id="IPR011047">
    <property type="entry name" value="Quinoprotein_ADH-like_sf"/>
</dbReference>
<dbReference type="RefSeq" id="WP_246953175.1">
    <property type="nucleotide sequence ID" value="NZ_JALKII010000009.1"/>
</dbReference>
<dbReference type="Gene3D" id="2.130.10.10">
    <property type="entry name" value="YVTN repeat-like/Quinoprotein amine dehydrogenase"/>
    <property type="match status" value="1"/>
</dbReference>
<keyword evidence="6" id="KW-0281">Fimbrium</keyword>
<evidence type="ECO:0000256" key="5">
    <source>
        <dbReference type="ARBA" id="ARBA00022837"/>
    </source>
</evidence>
<feature type="domain" description="PilY1 beta-propeller" evidence="9">
    <location>
        <begin position="695"/>
        <end position="945"/>
    </location>
</feature>
<dbReference type="Proteomes" id="UP001165524">
    <property type="component" value="Unassembled WGS sequence"/>
</dbReference>
<dbReference type="InterPro" id="IPR008707">
    <property type="entry name" value="B-propeller_PilY1"/>
</dbReference>
<evidence type="ECO:0000259" key="9">
    <source>
        <dbReference type="Pfam" id="PF05567"/>
    </source>
</evidence>
<evidence type="ECO:0000256" key="1">
    <source>
        <dbReference type="ARBA" id="ARBA00004561"/>
    </source>
</evidence>
<dbReference type="Gene3D" id="3.40.50.410">
    <property type="entry name" value="von Willebrand factor, type A domain"/>
    <property type="match status" value="2"/>
</dbReference>
<feature type="region of interest" description="Disordered" evidence="7">
    <location>
        <begin position="154"/>
        <end position="174"/>
    </location>
</feature>
<evidence type="ECO:0000256" key="2">
    <source>
        <dbReference type="ARBA" id="ARBA00008387"/>
    </source>
</evidence>
<keyword evidence="3" id="KW-1029">Fimbrium biogenesis</keyword>
<comment type="similarity">
    <text evidence="2">Belongs to the PilY1 family.</text>
</comment>
<comment type="caution">
    <text evidence="10">The sequence shown here is derived from an EMBL/GenBank/DDBJ whole genome shotgun (WGS) entry which is preliminary data.</text>
</comment>
<protein>
    <recommendedName>
        <fullName evidence="9">PilY1 beta-propeller domain-containing protein</fullName>
    </recommendedName>
</protein>
<evidence type="ECO:0000256" key="6">
    <source>
        <dbReference type="ARBA" id="ARBA00023263"/>
    </source>
</evidence>
<dbReference type="InterPro" id="IPR036465">
    <property type="entry name" value="vWFA_dom_sf"/>
</dbReference>
<dbReference type="InterPro" id="IPR015943">
    <property type="entry name" value="WD40/YVTN_repeat-like_dom_sf"/>
</dbReference>